<evidence type="ECO:0000313" key="1">
    <source>
        <dbReference type="EMBL" id="EPB81705.1"/>
    </source>
</evidence>
<dbReference type="OrthoDB" id="2277449at2759"/>
<dbReference type="STRING" id="1220926.S2JPL3"/>
<keyword evidence="2" id="KW-1185">Reference proteome</keyword>
<dbReference type="EMBL" id="KE124153">
    <property type="protein sequence ID" value="EPB81705.1"/>
    <property type="molecule type" value="Genomic_DNA"/>
</dbReference>
<protein>
    <submittedName>
        <fullName evidence="1">Uncharacterized protein</fullName>
    </submittedName>
</protein>
<reference evidence="2" key="1">
    <citation type="submission" date="2013-05" db="EMBL/GenBank/DDBJ databases">
        <title>The Genome sequence of Mucor circinelloides f. circinelloides 1006PhL.</title>
        <authorList>
            <consortium name="The Broad Institute Genomics Platform"/>
            <person name="Cuomo C."/>
            <person name="Earl A."/>
            <person name="Findley K."/>
            <person name="Lee S.C."/>
            <person name="Walker B."/>
            <person name="Young S."/>
            <person name="Zeng Q."/>
            <person name="Gargeya S."/>
            <person name="Fitzgerald M."/>
            <person name="Haas B."/>
            <person name="Abouelleil A."/>
            <person name="Allen A.W."/>
            <person name="Alvarado L."/>
            <person name="Arachchi H.M."/>
            <person name="Berlin A.M."/>
            <person name="Chapman S.B."/>
            <person name="Gainer-Dewar J."/>
            <person name="Goldberg J."/>
            <person name="Griggs A."/>
            <person name="Gujja S."/>
            <person name="Hansen M."/>
            <person name="Howarth C."/>
            <person name="Imamovic A."/>
            <person name="Ireland A."/>
            <person name="Larimer J."/>
            <person name="McCowan C."/>
            <person name="Murphy C."/>
            <person name="Pearson M."/>
            <person name="Poon T.W."/>
            <person name="Priest M."/>
            <person name="Roberts A."/>
            <person name="Saif S."/>
            <person name="Shea T."/>
            <person name="Sisk P."/>
            <person name="Sykes S."/>
            <person name="Wortman J."/>
            <person name="Nusbaum C."/>
            <person name="Birren B."/>
        </authorList>
    </citation>
    <scope>NUCLEOTIDE SEQUENCE [LARGE SCALE GENOMIC DNA]</scope>
    <source>
        <strain evidence="2">1006PhL</strain>
    </source>
</reference>
<sequence>MRVDDQSKKADKQLIKTLSQGIKANRQKYTAMAKEVKKDARQAFCQMHIDMYQLSQEIQASQSRMYALNKKIHGQSIPDQAPSINTNLVQIAANPTTVIQGVDPGIVTAASGVATSSASLFQTANRFQAISDEKMVPHPTEEGILRGIYWLLLNYKQLTAGIKDSVVSIDEYNSLLVLPKN</sequence>
<accession>S2JPL3</accession>
<dbReference type="VEuPathDB" id="FungiDB:HMPREF1544_11558"/>
<gene>
    <name evidence="1" type="ORF">HMPREF1544_11558</name>
</gene>
<dbReference type="Proteomes" id="UP000014254">
    <property type="component" value="Unassembled WGS sequence"/>
</dbReference>
<dbReference type="InParanoid" id="S2JPL3"/>
<name>S2JPL3_MUCC1</name>
<dbReference type="AlphaFoldDB" id="S2JPL3"/>
<organism evidence="1 2">
    <name type="scientific">Mucor circinelloides f. circinelloides (strain 1006PhL)</name>
    <name type="common">Mucormycosis agent</name>
    <name type="synonym">Calyptromyces circinelloides</name>
    <dbReference type="NCBI Taxonomy" id="1220926"/>
    <lineage>
        <taxon>Eukaryota</taxon>
        <taxon>Fungi</taxon>
        <taxon>Fungi incertae sedis</taxon>
        <taxon>Mucoromycota</taxon>
        <taxon>Mucoromycotina</taxon>
        <taxon>Mucoromycetes</taxon>
        <taxon>Mucorales</taxon>
        <taxon>Mucorineae</taxon>
        <taxon>Mucoraceae</taxon>
        <taxon>Mucor</taxon>
    </lineage>
</organism>
<evidence type="ECO:0000313" key="2">
    <source>
        <dbReference type="Proteomes" id="UP000014254"/>
    </source>
</evidence>
<proteinExistence type="predicted"/>